<dbReference type="Proteomes" id="UP001611548">
    <property type="component" value="Unassembled WGS sequence"/>
</dbReference>
<keyword evidence="4" id="KW-0274">FAD</keyword>
<evidence type="ECO:0000256" key="5">
    <source>
        <dbReference type="ARBA" id="ARBA00023002"/>
    </source>
</evidence>
<dbReference type="InterPro" id="IPR036318">
    <property type="entry name" value="FAD-bd_PCMH-like_sf"/>
</dbReference>
<organism evidence="7 8">
    <name type="scientific">Streptomyces pathocidini</name>
    <dbReference type="NCBI Taxonomy" id="1650571"/>
    <lineage>
        <taxon>Bacteria</taxon>
        <taxon>Bacillati</taxon>
        <taxon>Actinomycetota</taxon>
        <taxon>Actinomycetes</taxon>
        <taxon>Kitasatosporales</taxon>
        <taxon>Streptomycetaceae</taxon>
        <taxon>Streptomyces</taxon>
    </lineage>
</organism>
<dbReference type="Gene3D" id="3.30.465.10">
    <property type="match status" value="1"/>
</dbReference>
<comment type="caution">
    <text evidence="7">The sequence shown here is derived from an EMBL/GenBank/DDBJ whole genome shotgun (WGS) entry which is preliminary data.</text>
</comment>
<reference evidence="7 8" key="1">
    <citation type="submission" date="2024-10" db="EMBL/GenBank/DDBJ databases">
        <title>The Natural Products Discovery Center: Release of the First 8490 Sequenced Strains for Exploring Actinobacteria Biosynthetic Diversity.</title>
        <authorList>
            <person name="Kalkreuter E."/>
            <person name="Kautsar S.A."/>
            <person name="Yang D."/>
            <person name="Bader C.D."/>
            <person name="Teijaro C.N."/>
            <person name="Fluegel L."/>
            <person name="Davis C.M."/>
            <person name="Simpson J.R."/>
            <person name="Lauterbach L."/>
            <person name="Steele A.D."/>
            <person name="Gui C."/>
            <person name="Meng S."/>
            <person name="Li G."/>
            <person name="Viehrig K."/>
            <person name="Ye F."/>
            <person name="Su P."/>
            <person name="Kiefer A.F."/>
            <person name="Nichols A."/>
            <person name="Cepeda A.J."/>
            <person name="Yan W."/>
            <person name="Fan B."/>
            <person name="Jiang Y."/>
            <person name="Adhikari A."/>
            <person name="Zheng C.-J."/>
            <person name="Schuster L."/>
            <person name="Cowan T.M."/>
            <person name="Smanski M.J."/>
            <person name="Chevrette M.G."/>
            <person name="De Carvalho L.P.S."/>
            <person name="Shen B."/>
        </authorList>
    </citation>
    <scope>NUCLEOTIDE SEQUENCE [LARGE SCALE GENOMIC DNA]</scope>
    <source>
        <strain evidence="7 8">NPDC020327</strain>
    </source>
</reference>
<dbReference type="PROSITE" id="PS51387">
    <property type="entry name" value="FAD_PCMH"/>
    <property type="match status" value="1"/>
</dbReference>
<dbReference type="Pfam" id="PF01565">
    <property type="entry name" value="FAD_binding_4"/>
    <property type="match status" value="1"/>
</dbReference>
<evidence type="ECO:0000256" key="1">
    <source>
        <dbReference type="ARBA" id="ARBA00001974"/>
    </source>
</evidence>
<dbReference type="InterPro" id="IPR016166">
    <property type="entry name" value="FAD-bd_PCMH"/>
</dbReference>
<name>A0ABW7UKY6_9ACTN</name>
<dbReference type="InterPro" id="IPR016164">
    <property type="entry name" value="FAD-linked_Oxase-like_C"/>
</dbReference>
<evidence type="ECO:0000313" key="7">
    <source>
        <dbReference type="EMBL" id="MFI1963338.1"/>
    </source>
</evidence>
<comment type="cofactor">
    <cofactor evidence="1">
        <name>FAD</name>
        <dbReference type="ChEBI" id="CHEBI:57692"/>
    </cofactor>
</comment>
<dbReference type="InterPro" id="IPR050416">
    <property type="entry name" value="FAD-linked_Oxidoreductase"/>
</dbReference>
<dbReference type="PROSITE" id="PS00862">
    <property type="entry name" value="OX2_COVAL_FAD"/>
    <property type="match status" value="1"/>
</dbReference>
<keyword evidence="5" id="KW-0560">Oxidoreductase</keyword>
<evidence type="ECO:0000313" key="8">
    <source>
        <dbReference type="Proteomes" id="UP001611548"/>
    </source>
</evidence>
<dbReference type="PANTHER" id="PTHR42973">
    <property type="entry name" value="BINDING OXIDOREDUCTASE, PUTATIVE (AFU_ORTHOLOGUE AFUA_1G17690)-RELATED"/>
    <property type="match status" value="1"/>
</dbReference>
<feature type="domain" description="FAD-binding PCMH-type" evidence="6">
    <location>
        <begin position="33"/>
        <end position="210"/>
    </location>
</feature>
<proteinExistence type="inferred from homology"/>
<protein>
    <submittedName>
        <fullName evidence="7">FAD-binding oxidoreductase</fullName>
    </submittedName>
</protein>
<dbReference type="InterPro" id="IPR006093">
    <property type="entry name" value="Oxy_OxRdtase_FAD_BS"/>
</dbReference>
<sequence>MESGERIQGTVLQRGQEGYDEARRAAVWNELRPDRQPESIVRAASERDVPEALALARSRGLRLTVRAGGHNWCGSSLRDGGMLLDLSALQDTAIDAGSVTDAGSATARVQPGVIGSELALELDRRGLAFPAGHCPTVALGGYLLSGGLGWNGTALGPACASVLGVEAVTADGRTVTCDPEHHPDLFWAARGAGPGFFAVVTSFRLKLGPRPAAVTTTAYTFPLAELVPVTRWTTEAARKLPPHVELSLTLATAGQDLVAGSPRPKAVVVTGTAFAGSAREAAEALAPLGDCPFADRALGRRREEPTPLATLYTTAGTLWPPGHRYAVDTLWTDADHETLLTRLAEVFVRAPSEKSLVLVPFAPVGRAARLWADTAFSALGTNYVAPFAIWEDPADDAANVRWLRETMAAVEPLGTGHYIAEADLTADPSRARRSYAPRDWARLERLRAEYDPRGLFHPYLTP</sequence>
<dbReference type="SUPFAM" id="SSF55103">
    <property type="entry name" value="FAD-linked oxidases, C-terminal domain"/>
    <property type="match status" value="1"/>
</dbReference>
<dbReference type="EMBL" id="JBIRWE010000001">
    <property type="protein sequence ID" value="MFI1963338.1"/>
    <property type="molecule type" value="Genomic_DNA"/>
</dbReference>
<dbReference type="RefSeq" id="WP_055474081.1">
    <property type="nucleotide sequence ID" value="NZ_JBIRWE010000001.1"/>
</dbReference>
<comment type="similarity">
    <text evidence="2">Belongs to the oxygen-dependent FAD-linked oxidoreductase family.</text>
</comment>
<accession>A0ABW7UKY6</accession>
<evidence type="ECO:0000259" key="6">
    <source>
        <dbReference type="PROSITE" id="PS51387"/>
    </source>
</evidence>
<keyword evidence="3" id="KW-0285">Flavoprotein</keyword>
<evidence type="ECO:0000256" key="3">
    <source>
        <dbReference type="ARBA" id="ARBA00022630"/>
    </source>
</evidence>
<keyword evidence="8" id="KW-1185">Reference proteome</keyword>
<dbReference type="InterPro" id="IPR006094">
    <property type="entry name" value="Oxid_FAD_bind_N"/>
</dbReference>
<dbReference type="InterPro" id="IPR016167">
    <property type="entry name" value="FAD-bd_PCMH_sub1"/>
</dbReference>
<evidence type="ECO:0000256" key="4">
    <source>
        <dbReference type="ARBA" id="ARBA00022827"/>
    </source>
</evidence>
<dbReference type="SUPFAM" id="SSF56176">
    <property type="entry name" value="FAD-binding/transporter-associated domain-like"/>
    <property type="match status" value="1"/>
</dbReference>
<gene>
    <name evidence="7" type="ORF">ACH429_04225</name>
</gene>
<dbReference type="Gene3D" id="3.40.462.20">
    <property type="match status" value="1"/>
</dbReference>
<dbReference type="PANTHER" id="PTHR42973:SF39">
    <property type="entry name" value="FAD-BINDING PCMH-TYPE DOMAIN-CONTAINING PROTEIN"/>
    <property type="match status" value="1"/>
</dbReference>
<dbReference type="InterPro" id="IPR016169">
    <property type="entry name" value="FAD-bd_PCMH_sub2"/>
</dbReference>
<dbReference type="Gene3D" id="3.30.43.10">
    <property type="entry name" value="Uridine Diphospho-n-acetylenolpyruvylglucosamine Reductase, domain 2"/>
    <property type="match status" value="1"/>
</dbReference>
<evidence type="ECO:0000256" key="2">
    <source>
        <dbReference type="ARBA" id="ARBA00005466"/>
    </source>
</evidence>